<dbReference type="PANTHER" id="PTHR31008:SF5">
    <property type="entry name" value="EXPRESSED PROTEIN"/>
    <property type="match status" value="1"/>
</dbReference>
<dbReference type="Proteomes" id="UP001163823">
    <property type="component" value="Chromosome 6"/>
</dbReference>
<dbReference type="EMBL" id="JARAOO010000006">
    <property type="protein sequence ID" value="KAJ7965185.1"/>
    <property type="molecule type" value="Genomic_DNA"/>
</dbReference>
<comment type="caution">
    <text evidence="1">The sequence shown here is derived from an EMBL/GenBank/DDBJ whole genome shotgun (WGS) entry which is preliminary data.</text>
</comment>
<name>A0AAD7LY42_QUISA</name>
<reference evidence="1" key="1">
    <citation type="journal article" date="2023" name="Science">
        <title>Elucidation of the pathway for biosynthesis of saponin adjuvants from the soapbark tree.</title>
        <authorList>
            <person name="Reed J."/>
            <person name="Orme A."/>
            <person name="El-Demerdash A."/>
            <person name="Owen C."/>
            <person name="Martin L.B.B."/>
            <person name="Misra R.C."/>
            <person name="Kikuchi S."/>
            <person name="Rejzek M."/>
            <person name="Martin A.C."/>
            <person name="Harkess A."/>
            <person name="Leebens-Mack J."/>
            <person name="Louveau T."/>
            <person name="Stephenson M.J."/>
            <person name="Osbourn A."/>
        </authorList>
    </citation>
    <scope>NUCLEOTIDE SEQUENCE</scope>
    <source>
        <strain evidence="1">S10</strain>
    </source>
</reference>
<accession>A0AAD7LY42</accession>
<dbReference type="PANTHER" id="PTHR31008">
    <property type="entry name" value="COP1-INTERACTING PROTEIN-RELATED"/>
    <property type="match status" value="1"/>
</dbReference>
<evidence type="ECO:0000313" key="1">
    <source>
        <dbReference type="EMBL" id="KAJ7965185.1"/>
    </source>
</evidence>
<sequence length="166" mass="18819">MDGGFDADAPLDYAAIQIFPVQNRYEAFACSKKKIEKVAVGLLEHLLPHLPEVSDLYDKGSDANFDLQLPESLHGAEWFTKSTFKRFLHIVGSPDVISVINALVDEISQLEESKKFHLSLYGQDHQDHLENGETGKLYLASRFSWIKLQFSVTVHAYDYKDICSKK</sequence>
<keyword evidence="2" id="KW-1185">Reference proteome</keyword>
<gene>
    <name evidence="1" type="ORF">O6P43_014876</name>
</gene>
<evidence type="ECO:0000313" key="2">
    <source>
        <dbReference type="Proteomes" id="UP001163823"/>
    </source>
</evidence>
<protein>
    <submittedName>
        <fullName evidence="1">Serine/arginine repetitive matrix protein 2-like isoform X1</fullName>
    </submittedName>
</protein>
<dbReference type="AlphaFoldDB" id="A0AAD7LY42"/>
<proteinExistence type="predicted"/>
<organism evidence="1 2">
    <name type="scientific">Quillaja saponaria</name>
    <name type="common">Soap bark tree</name>
    <dbReference type="NCBI Taxonomy" id="32244"/>
    <lineage>
        <taxon>Eukaryota</taxon>
        <taxon>Viridiplantae</taxon>
        <taxon>Streptophyta</taxon>
        <taxon>Embryophyta</taxon>
        <taxon>Tracheophyta</taxon>
        <taxon>Spermatophyta</taxon>
        <taxon>Magnoliopsida</taxon>
        <taxon>eudicotyledons</taxon>
        <taxon>Gunneridae</taxon>
        <taxon>Pentapetalae</taxon>
        <taxon>rosids</taxon>
        <taxon>fabids</taxon>
        <taxon>Fabales</taxon>
        <taxon>Quillajaceae</taxon>
        <taxon>Quillaja</taxon>
    </lineage>
</organism>
<dbReference type="KEGG" id="qsa:O6P43_014876"/>